<feature type="transmembrane region" description="Helical" evidence="1">
    <location>
        <begin position="21"/>
        <end position="49"/>
    </location>
</feature>
<dbReference type="Pfam" id="PF07963">
    <property type="entry name" value="N_methyl"/>
    <property type="match status" value="1"/>
</dbReference>
<keyword evidence="1" id="KW-1133">Transmembrane helix</keyword>
<evidence type="ECO:0000313" key="3">
    <source>
        <dbReference type="Proteomes" id="UP000320421"/>
    </source>
</evidence>
<organism evidence="2 3">
    <name type="scientific">Gimesia chilikensis</name>
    <dbReference type="NCBI Taxonomy" id="2605989"/>
    <lineage>
        <taxon>Bacteria</taxon>
        <taxon>Pseudomonadati</taxon>
        <taxon>Planctomycetota</taxon>
        <taxon>Planctomycetia</taxon>
        <taxon>Planctomycetales</taxon>
        <taxon>Planctomycetaceae</taxon>
        <taxon>Gimesia</taxon>
    </lineage>
</organism>
<dbReference type="NCBIfam" id="TIGR02532">
    <property type="entry name" value="IV_pilin_GFxxxE"/>
    <property type="match status" value="1"/>
</dbReference>
<evidence type="ECO:0000256" key="1">
    <source>
        <dbReference type="SAM" id="Phobius"/>
    </source>
</evidence>
<keyword evidence="1" id="KW-0472">Membrane</keyword>
<dbReference type="InterPro" id="IPR012902">
    <property type="entry name" value="N_methyl_site"/>
</dbReference>
<dbReference type="InterPro" id="IPR045584">
    <property type="entry name" value="Pilin-like"/>
</dbReference>
<dbReference type="Proteomes" id="UP000320421">
    <property type="component" value="Chromosome"/>
</dbReference>
<sequence length="463" mass="50524">MYAFHKDNQLPQRFTMKRRTGFTLVELLVVISILAILVVMTVSSINLALSSDVTRSASRQVQSYLAGARDRAIYAKEPRGVRFLIDPNDPTIVTSMVYIASSPDWIQGVIRLERIDTTGNSTPDTILHVRGNGTDWRFLYLRKQLKDGARIKIPGDASGSWYTIDLNNSPISEPEPANPNSPLPNEYNWRTDEILRLSTPYRDPGTSDPDQQVAFAPGSGPSTYLLELPPVVLSGEEPTLLPNNTCIDLDRSYLPASWRITGRSFGDDGQPGVAGVNDDGSGGNDDLNEYLWAGSDDHRLYSSQLDLMFSPRGSVTGSEAGGGKIHFVIDAIENVQSTWRSTTEYYEGDHVLVPARVIPRSPQSSDFNFRPYDRVYTCTQGGTSGSISSVFLDGTARAEGTTFATDGGVTWKVELNTTPSLLSIFTRTGNISAYPLFYAGSGSVSSGGAPDVFKYAETGETAK</sequence>
<evidence type="ECO:0008006" key="4">
    <source>
        <dbReference type="Google" id="ProtNLM"/>
    </source>
</evidence>
<reference evidence="2 3" key="1">
    <citation type="submission" date="2019-02" db="EMBL/GenBank/DDBJ databases">
        <title>Deep-cultivation of Planctomycetes and their phenomic and genomic characterization uncovers novel biology.</title>
        <authorList>
            <person name="Wiegand S."/>
            <person name="Jogler M."/>
            <person name="Boedeker C."/>
            <person name="Pinto D."/>
            <person name="Vollmers J."/>
            <person name="Rivas-Marin E."/>
            <person name="Kohn T."/>
            <person name="Peeters S.H."/>
            <person name="Heuer A."/>
            <person name="Rast P."/>
            <person name="Oberbeckmann S."/>
            <person name="Bunk B."/>
            <person name="Jeske O."/>
            <person name="Meyerdierks A."/>
            <person name="Storesund J.E."/>
            <person name="Kallscheuer N."/>
            <person name="Luecker S."/>
            <person name="Lage O.M."/>
            <person name="Pohl T."/>
            <person name="Merkel B.J."/>
            <person name="Hornburger P."/>
            <person name="Mueller R.-W."/>
            <person name="Bruemmer F."/>
            <person name="Labrenz M."/>
            <person name="Spormann A.M."/>
            <person name="Op den Camp H."/>
            <person name="Overmann J."/>
            <person name="Amann R."/>
            <person name="Jetten M.S.M."/>
            <person name="Mascher T."/>
            <person name="Medema M.H."/>
            <person name="Devos D.P."/>
            <person name="Kaster A.-K."/>
            <person name="Ovreas L."/>
            <person name="Rohde M."/>
            <person name="Galperin M.Y."/>
            <person name="Jogler C."/>
        </authorList>
    </citation>
    <scope>NUCLEOTIDE SEQUENCE [LARGE SCALE GENOMIC DNA]</scope>
    <source>
        <strain evidence="2 3">HG66A1</strain>
    </source>
</reference>
<name>A0A517PWS4_9PLAN</name>
<proteinExistence type="predicted"/>
<dbReference type="RefSeq" id="WP_145191821.1">
    <property type="nucleotide sequence ID" value="NZ_CP036266.1"/>
</dbReference>
<evidence type="ECO:0000313" key="2">
    <source>
        <dbReference type="EMBL" id="QDT23837.1"/>
    </source>
</evidence>
<gene>
    <name evidence="2" type="ORF">HG66A1_56620</name>
</gene>
<dbReference type="Gene3D" id="3.30.700.10">
    <property type="entry name" value="Glycoprotein, Type 4 Pilin"/>
    <property type="match status" value="1"/>
</dbReference>
<dbReference type="EMBL" id="CP036266">
    <property type="protein sequence ID" value="QDT23837.1"/>
    <property type="molecule type" value="Genomic_DNA"/>
</dbReference>
<dbReference type="PROSITE" id="PS00409">
    <property type="entry name" value="PROKAR_NTER_METHYL"/>
    <property type="match status" value="1"/>
</dbReference>
<protein>
    <recommendedName>
        <fullName evidence="4">Prepilin-type N-terminal cleavage/methylation domain-containing protein</fullName>
    </recommendedName>
</protein>
<keyword evidence="1" id="KW-0812">Transmembrane</keyword>
<keyword evidence="3" id="KW-1185">Reference proteome</keyword>
<dbReference type="SUPFAM" id="SSF54523">
    <property type="entry name" value="Pili subunits"/>
    <property type="match status" value="1"/>
</dbReference>
<dbReference type="AlphaFoldDB" id="A0A517PWS4"/>
<dbReference type="OrthoDB" id="209692at2"/>
<accession>A0A517PWS4</accession>